<keyword evidence="2" id="KW-1185">Reference proteome</keyword>
<organism evidence="1 2">
    <name type="scientific">Lyophyllum shimeji</name>
    <name type="common">Hon-shimeji</name>
    <name type="synonym">Tricholoma shimeji</name>
    <dbReference type="NCBI Taxonomy" id="47721"/>
    <lineage>
        <taxon>Eukaryota</taxon>
        <taxon>Fungi</taxon>
        <taxon>Dikarya</taxon>
        <taxon>Basidiomycota</taxon>
        <taxon>Agaricomycotina</taxon>
        <taxon>Agaricomycetes</taxon>
        <taxon>Agaricomycetidae</taxon>
        <taxon>Agaricales</taxon>
        <taxon>Tricholomatineae</taxon>
        <taxon>Lyophyllaceae</taxon>
        <taxon>Lyophyllum</taxon>
    </lineage>
</organism>
<comment type="caution">
    <text evidence="1">The sequence shown here is derived from an EMBL/GenBank/DDBJ whole genome shotgun (WGS) entry which is preliminary data.</text>
</comment>
<dbReference type="AlphaFoldDB" id="A0A9P3USG2"/>
<protein>
    <submittedName>
        <fullName evidence="1">Uncharacterized protein</fullName>
    </submittedName>
</protein>
<evidence type="ECO:0000313" key="1">
    <source>
        <dbReference type="EMBL" id="GLB41156.1"/>
    </source>
</evidence>
<dbReference type="EMBL" id="BRPK01000009">
    <property type="protein sequence ID" value="GLB41156.1"/>
    <property type="molecule type" value="Genomic_DNA"/>
</dbReference>
<name>A0A9P3USG2_LYOSH</name>
<gene>
    <name evidence="1" type="ORF">LshimejAT787_0903710</name>
</gene>
<sequence length="216" mass="23807">MPRNPQIRERFDRIDGATADGSRYSSPYASLLADLFPSREGYRVTPERAFESTDQPVVFVVTRAGHPVLFVDIKPPLNTRDVGSRAAADRAMRERFARLVGRLEIPRLYGLSAMGPRFAVYVYTAATGVLDPELEAMAKRSRLDIGDEVAPARRWEYDLREGRGEGKVGEIVGEVKEMCGRVAGEREKGPDEAVVVVGRRLQRVVRAMTGGGSQGG</sequence>
<dbReference type="Proteomes" id="UP001063166">
    <property type="component" value="Unassembled WGS sequence"/>
</dbReference>
<accession>A0A9P3USG2</accession>
<reference evidence="1" key="1">
    <citation type="submission" date="2022-07" db="EMBL/GenBank/DDBJ databases">
        <title>The genome of Lyophyllum shimeji provides insight into the initial evolution of ectomycorrhizal fungal genome.</title>
        <authorList>
            <person name="Kobayashi Y."/>
            <person name="Shibata T."/>
            <person name="Hirakawa H."/>
            <person name="Shigenobu S."/>
            <person name="Nishiyama T."/>
            <person name="Yamada A."/>
            <person name="Hasebe M."/>
            <person name="Kawaguchi M."/>
        </authorList>
    </citation>
    <scope>NUCLEOTIDE SEQUENCE</scope>
    <source>
        <strain evidence="1">AT787</strain>
    </source>
</reference>
<proteinExistence type="predicted"/>
<dbReference type="OrthoDB" id="3255221at2759"/>
<evidence type="ECO:0000313" key="2">
    <source>
        <dbReference type="Proteomes" id="UP001063166"/>
    </source>
</evidence>